<dbReference type="EMBL" id="JACAST010000054">
    <property type="protein sequence ID" value="NWK02623.1"/>
    <property type="molecule type" value="Genomic_DNA"/>
</dbReference>
<accession>A0A7K4NN51</accession>
<dbReference type="Pfam" id="PF00248">
    <property type="entry name" value="Aldo_ket_red"/>
    <property type="match status" value="1"/>
</dbReference>
<protein>
    <submittedName>
        <fullName evidence="2">Aldo/keto reductase</fullName>
    </submittedName>
</protein>
<dbReference type="Proteomes" id="UP000529843">
    <property type="component" value="Unassembled WGS sequence"/>
</dbReference>
<dbReference type="InterPro" id="IPR036812">
    <property type="entry name" value="NAD(P)_OxRdtase_dom_sf"/>
</dbReference>
<gene>
    <name evidence="2" type="ORF">HX804_04930</name>
</gene>
<dbReference type="InterPro" id="IPR023210">
    <property type="entry name" value="NADP_OxRdtase_dom"/>
</dbReference>
<dbReference type="AlphaFoldDB" id="A0A7K4NN51"/>
<dbReference type="SUPFAM" id="SSF51430">
    <property type="entry name" value="NAD(P)-linked oxidoreductase"/>
    <property type="match status" value="1"/>
</dbReference>
<organism evidence="2 3">
    <name type="scientific">Marine Group I thaumarchaeote</name>
    <dbReference type="NCBI Taxonomy" id="2511932"/>
    <lineage>
        <taxon>Archaea</taxon>
        <taxon>Nitrososphaerota</taxon>
        <taxon>Marine Group I</taxon>
    </lineage>
</organism>
<evidence type="ECO:0000313" key="2">
    <source>
        <dbReference type="EMBL" id="NWK02623.1"/>
    </source>
</evidence>
<reference evidence="2 3" key="1">
    <citation type="journal article" date="2019" name="Environ. Microbiol.">
        <title>Genomics insights into ecotype formation of ammonia-oxidizing archaea in the deep ocean.</title>
        <authorList>
            <person name="Wang Y."/>
            <person name="Huang J.M."/>
            <person name="Cui G.J."/>
            <person name="Nunoura T."/>
            <person name="Takaki Y."/>
            <person name="Li W.L."/>
            <person name="Li J."/>
            <person name="Gao Z.M."/>
            <person name="Takai K."/>
            <person name="Zhang A.Q."/>
            <person name="Stepanauskas R."/>
        </authorList>
    </citation>
    <scope>NUCLEOTIDE SEQUENCE [LARGE SCALE GENOMIC DNA]</scope>
    <source>
        <strain evidence="2 3">N8</strain>
    </source>
</reference>
<feature type="non-terminal residue" evidence="2">
    <location>
        <position position="166"/>
    </location>
</feature>
<dbReference type="PANTHER" id="PTHR43312:SF1">
    <property type="entry name" value="NADP-DEPENDENT OXIDOREDUCTASE DOMAIN-CONTAINING PROTEIN"/>
    <property type="match status" value="1"/>
</dbReference>
<evidence type="ECO:0000259" key="1">
    <source>
        <dbReference type="Pfam" id="PF00248"/>
    </source>
</evidence>
<sequence length="166" mass="18968">MKYKKLGKSGIKVSEIGFGAWTIALNWWGKEIQEDEAKRMLKKAYDLGINFFETADMYGKGKSEKLIGEVFSGMRNEVVISTKYSYDFENVDQIGHKELPQRFDPEFTNRALKNSLARLQTDYIDVYGLHNPKLRHIHDDTIFQTLDGLIGDGKIKTYQVALGPAI</sequence>
<name>A0A7K4NN51_9ARCH</name>
<dbReference type="Gene3D" id="3.20.20.100">
    <property type="entry name" value="NADP-dependent oxidoreductase domain"/>
    <property type="match status" value="1"/>
</dbReference>
<evidence type="ECO:0000313" key="3">
    <source>
        <dbReference type="Proteomes" id="UP000529843"/>
    </source>
</evidence>
<dbReference type="InterPro" id="IPR053135">
    <property type="entry name" value="AKR2_Oxidoreductase"/>
</dbReference>
<dbReference type="PANTHER" id="PTHR43312">
    <property type="entry name" value="D-THREO-ALDOSE 1-DEHYDROGENASE"/>
    <property type="match status" value="1"/>
</dbReference>
<feature type="domain" description="NADP-dependent oxidoreductase" evidence="1">
    <location>
        <begin position="15"/>
        <end position="160"/>
    </location>
</feature>
<comment type="caution">
    <text evidence="2">The sequence shown here is derived from an EMBL/GenBank/DDBJ whole genome shotgun (WGS) entry which is preliminary data.</text>
</comment>
<proteinExistence type="predicted"/>